<evidence type="ECO:0000313" key="3">
    <source>
        <dbReference type="EMBL" id="TKX30713.1"/>
    </source>
</evidence>
<protein>
    <recommendedName>
        <fullName evidence="5">DUF1374 domain-containing protein</fullName>
    </recommendedName>
</protein>
<evidence type="ECO:0008006" key="5">
    <source>
        <dbReference type="Google" id="ProtNLM"/>
    </source>
</evidence>
<evidence type="ECO:0000313" key="4">
    <source>
        <dbReference type="Proteomes" id="UP000308838"/>
    </source>
</evidence>
<dbReference type="OrthoDB" id="5361068at2"/>
<feature type="transmembrane region" description="Helical" evidence="2">
    <location>
        <begin position="12"/>
        <end position="29"/>
    </location>
</feature>
<evidence type="ECO:0000256" key="1">
    <source>
        <dbReference type="SAM" id="MobiDB-lite"/>
    </source>
</evidence>
<organism evidence="3 4">
    <name type="scientific">Campylobacter estrildidarum</name>
    <dbReference type="NCBI Taxonomy" id="2510189"/>
    <lineage>
        <taxon>Bacteria</taxon>
        <taxon>Pseudomonadati</taxon>
        <taxon>Campylobacterota</taxon>
        <taxon>Epsilonproteobacteria</taxon>
        <taxon>Campylobacterales</taxon>
        <taxon>Campylobacteraceae</taxon>
        <taxon>Campylobacter</taxon>
    </lineage>
</organism>
<comment type="caution">
    <text evidence="3">The sequence shown here is derived from an EMBL/GenBank/DDBJ whole genome shotgun (WGS) entry which is preliminary data.</text>
</comment>
<dbReference type="Proteomes" id="UP000308838">
    <property type="component" value="Unassembled WGS sequence"/>
</dbReference>
<keyword evidence="4" id="KW-1185">Reference proteome</keyword>
<accession>A0A4U7BG90</accession>
<dbReference type="RefSeq" id="WP_137620819.1">
    <property type="nucleotide sequence ID" value="NZ_NXLZ01000008.1"/>
</dbReference>
<name>A0A4U7BG90_9BACT</name>
<keyword evidence="2" id="KW-0812">Transmembrane</keyword>
<feature type="compositionally biased region" description="Polar residues" evidence="1">
    <location>
        <begin position="115"/>
        <end position="127"/>
    </location>
</feature>
<sequence>MFNFLFGNVKLYFVLALMAILSGYLYLRLDNTKSRLEKSQNDLALALEINKNNQEKIQELTQRHNLELKALNESYIQKNQIKERINYVKEYIYKSNENNLIKLFNDVIDRLWDDNATSNKQNTNSKSENSKRATNHKPP</sequence>
<dbReference type="AlphaFoldDB" id="A0A4U7BG90"/>
<gene>
    <name evidence="3" type="ORF">CQA69_05240</name>
</gene>
<reference evidence="3 4" key="1">
    <citation type="submission" date="2018-05" db="EMBL/GenBank/DDBJ databases">
        <title>Novel Campyloabacter and Helicobacter Species and Strains.</title>
        <authorList>
            <person name="Mannion A.J."/>
            <person name="Shen Z."/>
            <person name="Fox J.G."/>
        </authorList>
    </citation>
    <scope>NUCLEOTIDE SEQUENCE [LARGE SCALE GENOMIC DNA]</scope>
    <source>
        <strain evidence="4">MIT17-664</strain>
    </source>
</reference>
<dbReference type="EMBL" id="NXLZ01000008">
    <property type="protein sequence ID" value="TKX30713.1"/>
    <property type="molecule type" value="Genomic_DNA"/>
</dbReference>
<evidence type="ECO:0000256" key="2">
    <source>
        <dbReference type="SAM" id="Phobius"/>
    </source>
</evidence>
<feature type="region of interest" description="Disordered" evidence="1">
    <location>
        <begin position="115"/>
        <end position="139"/>
    </location>
</feature>
<proteinExistence type="predicted"/>
<keyword evidence="2" id="KW-1133">Transmembrane helix</keyword>
<keyword evidence="2" id="KW-0472">Membrane</keyword>